<dbReference type="SUPFAM" id="SSF51445">
    <property type="entry name" value="(Trans)glycosidases"/>
    <property type="match status" value="2"/>
</dbReference>
<organism evidence="9 10">
    <name type="scientific">Paenibacillus endophyticus</name>
    <dbReference type="NCBI Taxonomy" id="1294268"/>
    <lineage>
        <taxon>Bacteria</taxon>
        <taxon>Bacillati</taxon>
        <taxon>Bacillota</taxon>
        <taxon>Bacilli</taxon>
        <taxon>Bacillales</taxon>
        <taxon>Paenibacillaceae</taxon>
        <taxon>Paenibacillus</taxon>
    </lineage>
</organism>
<comment type="caution">
    <text evidence="9">The sequence shown here is derived from an EMBL/GenBank/DDBJ whole genome shotgun (WGS) entry which is preliminary data.</text>
</comment>
<keyword evidence="6" id="KW-0732">Signal</keyword>
<dbReference type="Pfam" id="PF06452">
    <property type="entry name" value="CBM9_1"/>
    <property type="match status" value="1"/>
</dbReference>
<dbReference type="EMBL" id="JACHXW010000026">
    <property type="protein sequence ID" value="MBB3155548.1"/>
    <property type="molecule type" value="Genomic_DNA"/>
</dbReference>
<dbReference type="GO" id="GO:0030246">
    <property type="term" value="F:carbohydrate binding"/>
    <property type="evidence" value="ECO:0007669"/>
    <property type="project" value="InterPro"/>
</dbReference>
<dbReference type="InterPro" id="IPR022790">
    <property type="entry name" value="GH26_dom"/>
</dbReference>
<dbReference type="InterPro" id="IPR001119">
    <property type="entry name" value="SLH_dom"/>
</dbReference>
<dbReference type="Pfam" id="PF13290">
    <property type="entry name" value="CHB_HEX_C_1"/>
    <property type="match status" value="1"/>
</dbReference>
<dbReference type="InterPro" id="IPR051465">
    <property type="entry name" value="Cell_Envelope_Struct_Comp"/>
</dbReference>
<proteinExistence type="inferred from homology"/>
<gene>
    <name evidence="9" type="ORF">FHS16_005656</name>
</gene>
<evidence type="ECO:0000313" key="9">
    <source>
        <dbReference type="EMBL" id="MBB3155548.1"/>
    </source>
</evidence>
<dbReference type="Pfam" id="PF02018">
    <property type="entry name" value="CBM_4_9"/>
    <property type="match status" value="2"/>
</dbReference>
<feature type="signal peptide" evidence="6">
    <location>
        <begin position="1"/>
        <end position="31"/>
    </location>
</feature>
<keyword evidence="3 4" id="KW-0326">Glycosidase</keyword>
<dbReference type="GO" id="GO:0016052">
    <property type="term" value="P:carbohydrate catabolic process"/>
    <property type="evidence" value="ECO:0007669"/>
    <property type="project" value="InterPro"/>
</dbReference>
<keyword evidence="10" id="KW-1185">Reference proteome</keyword>
<feature type="domain" description="SLH" evidence="7">
    <location>
        <begin position="2450"/>
        <end position="2513"/>
    </location>
</feature>
<evidence type="ECO:0000256" key="5">
    <source>
        <dbReference type="SAM" id="MobiDB-lite"/>
    </source>
</evidence>
<protein>
    <recommendedName>
        <fullName evidence="11">GH26 domain-containing protein</fullName>
    </recommendedName>
</protein>
<dbReference type="InterPro" id="IPR010502">
    <property type="entry name" value="Carb-bd_dom_fam9"/>
</dbReference>
<dbReference type="PANTHER" id="PTHR43308:SF5">
    <property type="entry name" value="S-LAYER PROTEIN _ PEPTIDOGLYCAN ENDO-BETA-N-ACETYLGLUCOSAMINIDASE"/>
    <property type="match status" value="1"/>
</dbReference>
<comment type="similarity">
    <text evidence="1">Belongs to the glycosyl hydrolase 10 (cellulase F) family.</text>
</comment>
<dbReference type="InterPro" id="IPR003305">
    <property type="entry name" value="CenC_carb-bd"/>
</dbReference>
<dbReference type="InterPro" id="IPR008979">
    <property type="entry name" value="Galactose-bd-like_sf"/>
</dbReference>
<dbReference type="Proteomes" id="UP000518605">
    <property type="component" value="Unassembled WGS sequence"/>
</dbReference>
<accession>A0A7W5CD65</accession>
<reference evidence="9 10" key="1">
    <citation type="submission" date="2020-08" db="EMBL/GenBank/DDBJ databases">
        <title>Genomic Encyclopedia of Type Strains, Phase III (KMG-III): the genomes of soil and plant-associated and newly described type strains.</title>
        <authorList>
            <person name="Whitman W."/>
        </authorList>
    </citation>
    <scope>NUCLEOTIDE SEQUENCE [LARGE SCALE GENOMIC DNA]</scope>
    <source>
        <strain evidence="9 10">CECT 8234</strain>
    </source>
</reference>
<feature type="region of interest" description="Disordered" evidence="5">
    <location>
        <begin position="364"/>
        <end position="401"/>
    </location>
</feature>
<dbReference type="PROSITE" id="PS51764">
    <property type="entry name" value="GH26"/>
    <property type="match status" value="1"/>
</dbReference>
<feature type="domain" description="SLH" evidence="7">
    <location>
        <begin position="2518"/>
        <end position="2581"/>
    </location>
</feature>
<evidence type="ECO:0000256" key="6">
    <source>
        <dbReference type="SAM" id="SignalP"/>
    </source>
</evidence>
<evidence type="ECO:0000259" key="8">
    <source>
        <dbReference type="PROSITE" id="PS51764"/>
    </source>
</evidence>
<dbReference type="PROSITE" id="PS51272">
    <property type="entry name" value="SLH"/>
    <property type="match status" value="3"/>
</dbReference>
<evidence type="ECO:0000256" key="2">
    <source>
        <dbReference type="ARBA" id="ARBA00022801"/>
    </source>
</evidence>
<dbReference type="InterPro" id="IPR059177">
    <property type="entry name" value="GH29D-like_dom"/>
</dbReference>
<dbReference type="PANTHER" id="PTHR43308">
    <property type="entry name" value="OUTER MEMBRANE PROTEIN ALPHA-RELATED"/>
    <property type="match status" value="1"/>
</dbReference>
<evidence type="ECO:0000259" key="7">
    <source>
        <dbReference type="PROSITE" id="PS51272"/>
    </source>
</evidence>
<feature type="chain" id="PRO_5031464790" description="GH26 domain-containing protein" evidence="6">
    <location>
        <begin position="32"/>
        <end position="2582"/>
    </location>
</feature>
<dbReference type="InterPro" id="IPR017853">
    <property type="entry name" value="GH"/>
</dbReference>
<dbReference type="SUPFAM" id="SSF49785">
    <property type="entry name" value="Galactose-binding domain-like"/>
    <property type="match status" value="2"/>
</dbReference>
<dbReference type="Pfam" id="PF00395">
    <property type="entry name" value="SLH"/>
    <property type="match status" value="3"/>
</dbReference>
<evidence type="ECO:0008006" key="11">
    <source>
        <dbReference type="Google" id="ProtNLM"/>
    </source>
</evidence>
<dbReference type="Gene3D" id="2.60.120.260">
    <property type="entry name" value="Galactose-binding domain-like"/>
    <property type="match status" value="5"/>
</dbReference>
<dbReference type="SUPFAM" id="SSF49344">
    <property type="entry name" value="CBD9-like"/>
    <property type="match status" value="1"/>
</dbReference>
<dbReference type="RefSeq" id="WP_183570341.1">
    <property type="nucleotide sequence ID" value="NZ_CBCSLB010000026.1"/>
</dbReference>
<feature type="domain" description="GH26" evidence="8">
    <location>
        <begin position="538"/>
        <end position="883"/>
    </location>
</feature>
<evidence type="ECO:0000256" key="3">
    <source>
        <dbReference type="ARBA" id="ARBA00023295"/>
    </source>
</evidence>
<evidence type="ECO:0000256" key="1">
    <source>
        <dbReference type="ARBA" id="ARBA00007495"/>
    </source>
</evidence>
<dbReference type="Gene3D" id="3.20.20.80">
    <property type="entry name" value="Glycosidases"/>
    <property type="match status" value="2"/>
</dbReference>
<feature type="active site" description="Proton donor" evidence="4">
    <location>
        <position position="669"/>
    </location>
</feature>
<name>A0A7W5CD65_9BACL</name>
<sequence>MMKKRKAWNKAIALLCAATLLFSVFPAGNSAAETAEFPAPHSGTQMLRGDLKGDAGNWAYMEQEVDGIAANTDYSFGMWVKGDGIATLKVSAGGATVSYTRPIATGEWTYHSVNFNSGSRSGKMTFSIVDSAATAYPQSTAAGVMYVDDVYLGTSGGGANLLQNAGFEAGMNLWNKLVKDVFSVVEGASVPEEPGDPEDPPVDTTVYKGVRSLKAELAAKSSGWAYLTQKVTGIAAGMTYELGMWVKGAGAATLKLSQGSSSGGALAFVRQKATGSWTYWAADYTAATNEDLHVSIYDSAYVPGSGITQAEAQGIMRIDDVFFGVKGSGVNRLANSGFEASDALTNWTVASNSSPLVFSVAGGAAEHETPGGPIDPVDPTDPVDPVDPGEPGNPDDPANIYAGSRSMQAATKGKPNDWKTVTQQIGGIAAGTDYKFGAWLRGSGAVTIKVAKSNGENLHYIRPKATNTWTYASASFNSGTYTGTVVFSIVDSAGAAYPQAEAAGTMYADEAFFGAAAAGSDNLLLNPGFEQQLKYWGGDKGDVFTRYPDRSDNPPAQQYDGVDNLGVYSWDRNPDGVADFGEWIGRMPALAEDFLEQNTWSDLEGGNRLAAWEGTPFADRMIWAAYPFPKSGGSLAASANGDYNDHYRQLGENLVAAGMENAMIRFGHEFNGGWYIWSIGNANDPNHLQKAENFAEAFRQFVTTLRDVEGQNFKFVWNPSTSIWGVDLEAAFPGRDYVDFIGIDHYDQTWAQSGGKPLYGPEYRDADATERLRRQELAWNAQVNDGNWGLNMIARFAEDQGVPLGICEWGLALRAEDGMGGGDNPYFIQKMYEWIENNNVAWHVYFNVSASDGDHDLYDTVAFPESSAKFAELWHPDGAPNTSPAIAPSDIPGIGGDYVKIEGEDGVLAGPVNKLHGDPWASGGQFAVMYRSVNSLTFANANKADDGIAIVYQGWQSDQKASLYVNNVLVKPNILFEEHGRSWSDSYGYVVIDDVQIPDGATVKLQINPDDVMDNWDNFKVDYILLLGATGEYEQPEEPGEGGGIGNGADAVSVPSRTSFTRSGVWSLTADVKGSGNTNGSSYSAQPTLTAGVTYEFGAWIKGSGRMALVIQNTTSWAEVLAKPFAATDEWQFVSATYTPAASGKYNIKVGDRDNSGTAGRIYVDDVRLSPLGGDPVIDENFEDGGARWWHPAGHFAPIDYSSQGDSTDAHSGSWSMKLDAAAGEAGTAAVLSSPLLLAAGKPYTFKAYVKGDAAFSVRISEAGKESQVPAEESFEDGTGDWNEVSFSFIAEQTGDYELSLVSADDTGVLYLDDMLLFTDGFNNLLPNPDFEQGNVHWETDGAFVILNMDEIEMPDAAPVTANPDSGNIVPGQLVALSTTESGGAIYYTIAGSAAKSKYEAPIRLNGTTSITAWTEIDGKRKSPVRTFSYVNAEDLLVDSYGQIRSAEFPGKIHSDVEFAAAAESDHAFLESLTAPGDRDAYGGLAGSKGVYGFEETGYFHIEKLNGKSVMVNPLGNLYFHLAVNGTGYVDETSTVVGGRESVYEWLPFKSGEFATAYDGSGNFSFYIANEIRRTGVPFDQARYSADSVDFVKSLGFTGLGAWSNAAGMPYVDWLPMPDLKIGDSGLFDIFHPNMVSQMDTRFQNLAANEGDSNLIGYMFANELRYDKLKTAVPAAGASTGSKLRLVEMLEGKYGGIADFNAAWALNAPSFEALKGLSFAAKTELATRDMDAFTKLYLDELYKQIAFYTKKYDPGHLVMGDRWLANVMNDSKLRDYLAEYAGKYMDVLTYNYYTYDLNLDMLEHLYGLSGGTPFIMTEFHYGDPTTGLTFGARMAENETEKGLMYSNYVEKAAASGYVVGANWFAFLDQAPTGRWFQGLDGEAGAIGLLNVAGRPYRQFLQSVSDTNDKLYDLMLGSIAPYQHTFKPGQTERTSDKKLDVPQSATAPVLGDFEQPWDQAVTANLSDIDLVLGVMKQGIGARMNLTWDDEALYLRAHIDDPTPLSSPNVVKALTVPAAKAYLWAGDAIELFFGPDNVNDGGSMQFSDTQLLLAAAMDEQGVMHTASYWYGYREQEQPPVEMAAELDADGLGYTIEARIAFADIGIDSAADGTVIRYDMGFDEGGAKGRERQFFWNGVDGNSSNREKWGQIVLKAEAPEPPATGGNGNGDWSSASAGGSGILVNGKPADVPVYRNDGNAYEIVMPENGGTASLTVSATELARMASEHPGSFALVKSPTGSYRLPTNWASFVPGFEELLAAKGLIAAQAAFRLTLADAASDAATGQAVAFQTTQGKLLAGVSFTLEVIHAVNGERIAELSEFKLPIVRTVALPTSANGSMELPELYGAWKLEETSGKLQFVPHRLLLENGKASVVISSMTNSTYIVASNPVSFKDVAAGMWYADAIELAASKRLAIGTGAGAFAPSRSVTRAEFARMAANLLQLPAADGNAPSYIDVPKRHAYYDAVSKLSAAGLLSGLIAEESNRFLPDQAITREEMAVIIAAMANALKVVPAAETMDMVVKFTDFASIRAVYADDVRIAYELGVMKGVSANAYEPQGAVSRAQAATVLVRMAERFGFIDEPSK</sequence>
<evidence type="ECO:0000256" key="4">
    <source>
        <dbReference type="PROSITE-ProRule" id="PRU01100"/>
    </source>
</evidence>
<comment type="similarity">
    <text evidence="4">Belongs to the glycosyl hydrolase 26 family.</text>
</comment>
<keyword evidence="2 4" id="KW-0378">Hydrolase</keyword>
<dbReference type="GO" id="GO:0004553">
    <property type="term" value="F:hydrolase activity, hydrolyzing O-glycosyl compounds"/>
    <property type="evidence" value="ECO:0007669"/>
    <property type="project" value="InterPro"/>
</dbReference>
<feature type="domain" description="SLH" evidence="7">
    <location>
        <begin position="2386"/>
        <end position="2449"/>
    </location>
</feature>
<dbReference type="Pfam" id="PF02156">
    <property type="entry name" value="Glyco_hydro_26"/>
    <property type="match status" value="1"/>
</dbReference>
<evidence type="ECO:0000313" key="10">
    <source>
        <dbReference type="Proteomes" id="UP000518605"/>
    </source>
</evidence>
<dbReference type="Gene3D" id="2.60.40.1190">
    <property type="match status" value="1"/>
</dbReference>
<feature type="active site" description="Nucleophile" evidence="4">
    <location>
        <position position="808"/>
    </location>
</feature>